<accession>W6R8I6</accession>
<evidence type="ECO:0000313" key="2">
    <source>
        <dbReference type="Proteomes" id="UP000019443"/>
    </source>
</evidence>
<sequence>MLYAYLESIRCHVETDEVGSDEPYVIVTATDLSTTVPAAGVPVPIPSSRAYRYGPFGDVDGAETHAHGFAPFWGLFGEERSLDQATTIFTATLIENDEGSAEGLRGIIAAGVNSALFASLAVQDRNVRRDLVLQAVDSAAHGIPDIAPMVDDVVVGAREIFFTPADIAFAETGQTARVNVRAQGDGGDYTMTFALRNRGQAAWRFCHKCRSLFFDGTPIKGVCPAGGGHEAAGWTYYLPHEHPGADGGQPDWRFCTKCNCMHWAGDPAQLGVCSAGGAHAAAGYNFFLPHDHAGFGQDEWRFCDRCRSMFWNREANKGACPTGGGHRAQGFNFKLDYTP</sequence>
<dbReference type="RefSeq" id="WP_051509074.1">
    <property type="nucleotide sequence ID" value="NZ_HG916852.1"/>
</dbReference>
<gene>
    <name evidence="1" type="ORF">LPU83_1552</name>
</gene>
<dbReference type="HOGENOM" id="CLU_818536_0_0_5"/>
<dbReference type="PATRIC" id="fig|348824.6.peg.1676"/>
<name>W6R8I6_9HYPH</name>
<dbReference type="AlphaFoldDB" id="W6R8I6"/>
<dbReference type="Proteomes" id="UP000019443">
    <property type="component" value="Chromosome"/>
</dbReference>
<evidence type="ECO:0000313" key="1">
    <source>
        <dbReference type="EMBL" id="CDM57224.1"/>
    </source>
</evidence>
<dbReference type="KEGG" id="rhl:LPU83_1552"/>
<dbReference type="EMBL" id="HG916852">
    <property type="protein sequence ID" value="CDM57224.1"/>
    <property type="molecule type" value="Genomic_DNA"/>
</dbReference>
<proteinExistence type="predicted"/>
<protein>
    <submittedName>
        <fullName evidence="1">Uncharacterized protein</fullName>
    </submittedName>
</protein>
<dbReference type="eggNOG" id="ENOG50337ZA">
    <property type="taxonomic scope" value="Bacteria"/>
</dbReference>
<organism evidence="1 2">
    <name type="scientific">Rhizobium favelukesii</name>
    <dbReference type="NCBI Taxonomy" id="348824"/>
    <lineage>
        <taxon>Bacteria</taxon>
        <taxon>Pseudomonadati</taxon>
        <taxon>Pseudomonadota</taxon>
        <taxon>Alphaproteobacteria</taxon>
        <taxon>Hyphomicrobiales</taxon>
        <taxon>Rhizobiaceae</taxon>
        <taxon>Rhizobium/Agrobacterium group</taxon>
        <taxon>Rhizobium</taxon>
    </lineage>
</organism>
<reference evidence="1" key="1">
    <citation type="submission" date="2013-11" db="EMBL/GenBank/DDBJ databases">
        <title>Draft genome sequence of the broad-host-range Rhizobium sp. LPU83 strain, a member of the low-genetic diversity Oregon-like Rhizobium sp. group.</title>
        <authorList>
            <person name="Wibberg D."/>
            <person name="Puehler A."/>
            <person name="Schlueter A."/>
        </authorList>
    </citation>
    <scope>NUCLEOTIDE SEQUENCE [LARGE SCALE GENOMIC DNA]</scope>
    <source>
        <strain evidence="1">LPU83</strain>
    </source>
</reference>
<keyword evidence="2" id="KW-1185">Reference proteome</keyword>